<keyword evidence="4" id="KW-0274">FAD</keyword>
<dbReference type="EMBL" id="JBFCZG010000006">
    <property type="protein sequence ID" value="KAL3420786.1"/>
    <property type="molecule type" value="Genomic_DNA"/>
</dbReference>
<proteinExistence type="inferred from homology"/>
<organism evidence="7 8">
    <name type="scientific">Phlyctema vagabunda</name>
    <dbReference type="NCBI Taxonomy" id="108571"/>
    <lineage>
        <taxon>Eukaryota</taxon>
        <taxon>Fungi</taxon>
        <taxon>Dikarya</taxon>
        <taxon>Ascomycota</taxon>
        <taxon>Pezizomycotina</taxon>
        <taxon>Leotiomycetes</taxon>
        <taxon>Helotiales</taxon>
        <taxon>Dermateaceae</taxon>
        <taxon>Phlyctema</taxon>
    </lineage>
</organism>
<keyword evidence="3" id="KW-0285">Flavoprotein</keyword>
<evidence type="ECO:0000256" key="4">
    <source>
        <dbReference type="ARBA" id="ARBA00022827"/>
    </source>
</evidence>
<comment type="cofactor">
    <cofactor evidence="1">
        <name>FAD</name>
        <dbReference type="ChEBI" id="CHEBI:57692"/>
    </cofactor>
</comment>
<evidence type="ECO:0000256" key="2">
    <source>
        <dbReference type="ARBA" id="ARBA00010989"/>
    </source>
</evidence>
<accession>A0ABR4PCL9</accession>
<name>A0ABR4PCL9_9HELO</name>
<dbReference type="InterPro" id="IPR036188">
    <property type="entry name" value="FAD/NAD-bd_sf"/>
</dbReference>
<protein>
    <submittedName>
        <fullName evidence="7">Fructosyl-amino acid oxidase</fullName>
    </submittedName>
</protein>
<evidence type="ECO:0000313" key="8">
    <source>
        <dbReference type="Proteomes" id="UP001629113"/>
    </source>
</evidence>
<dbReference type="InterPro" id="IPR045170">
    <property type="entry name" value="MTOX"/>
</dbReference>
<dbReference type="Proteomes" id="UP001629113">
    <property type="component" value="Unassembled WGS sequence"/>
</dbReference>
<keyword evidence="5" id="KW-0560">Oxidoreductase</keyword>
<evidence type="ECO:0000313" key="7">
    <source>
        <dbReference type="EMBL" id="KAL3420786.1"/>
    </source>
</evidence>
<comment type="caution">
    <text evidence="7">The sequence shown here is derived from an EMBL/GenBank/DDBJ whole genome shotgun (WGS) entry which is preliminary data.</text>
</comment>
<reference evidence="7 8" key="1">
    <citation type="submission" date="2024-06" db="EMBL/GenBank/DDBJ databases">
        <title>Complete genome of Phlyctema vagabunda strain 19-DSS-EL-015.</title>
        <authorList>
            <person name="Fiorenzani C."/>
        </authorList>
    </citation>
    <scope>NUCLEOTIDE SEQUENCE [LARGE SCALE GENOMIC DNA]</scope>
    <source>
        <strain evidence="7 8">19-DSS-EL-015</strain>
    </source>
</reference>
<evidence type="ECO:0000256" key="3">
    <source>
        <dbReference type="ARBA" id="ARBA00022630"/>
    </source>
</evidence>
<feature type="domain" description="FAD dependent oxidoreductase" evidence="6">
    <location>
        <begin position="9"/>
        <end position="390"/>
    </location>
</feature>
<dbReference type="SUPFAM" id="SSF51905">
    <property type="entry name" value="FAD/NAD(P)-binding domain"/>
    <property type="match status" value="1"/>
</dbReference>
<dbReference type="PANTHER" id="PTHR10961">
    <property type="entry name" value="PEROXISOMAL SARCOSINE OXIDASE"/>
    <property type="match status" value="1"/>
</dbReference>
<dbReference type="Pfam" id="PF01266">
    <property type="entry name" value="DAO"/>
    <property type="match status" value="1"/>
</dbReference>
<evidence type="ECO:0000256" key="1">
    <source>
        <dbReference type="ARBA" id="ARBA00001974"/>
    </source>
</evidence>
<dbReference type="InterPro" id="IPR006076">
    <property type="entry name" value="FAD-dep_OxRdtase"/>
</dbReference>
<comment type="similarity">
    <text evidence="2">Belongs to the MSOX/MTOX family.</text>
</comment>
<evidence type="ECO:0000259" key="6">
    <source>
        <dbReference type="Pfam" id="PF01266"/>
    </source>
</evidence>
<sequence>MAASSPDSILIVGSGVFGLSTAYSLAQNPHYSSSTISVLDRSPFPSPDGSSIDTSRIIRADYSDPAYAALAAKCQEEWRKQGEDDLGGEGRYTESGLALVANRGEQGESYVRSSFANIKSMMEVAGDLEGFQELSSKELIEQCVGTGGGTGSYGYINRRSGWADAEASMKWLRRKVEALGRVRFQRGEASQLIKEGRTVVGVQLKDGKELRASLVVLATGAWTGKLVDLRGRAAATGQVLVYMDITKEEQEKFGKMPTLLNLSNGLFIIPPANKLLKIARHGYGYSNPVQIPNPNDPSETIEVSLPKTVVDDPTQVIPQEGEADCRAALRQMIPSLGDRPFRYSRICWYTDTPKGDFIITYHPDFDGLFLATGGSGHGFKFLPSIGDKIVDCIEGNCPSEFKEKWAWPKEMAENVVTEDGSRGGKSGLILDVELKKGSKL</sequence>
<evidence type="ECO:0000256" key="5">
    <source>
        <dbReference type="ARBA" id="ARBA00023002"/>
    </source>
</evidence>
<dbReference type="Gene3D" id="3.50.50.60">
    <property type="entry name" value="FAD/NAD(P)-binding domain"/>
    <property type="match status" value="1"/>
</dbReference>
<dbReference type="PANTHER" id="PTHR10961:SF46">
    <property type="entry name" value="PEROXISOMAL SARCOSINE OXIDASE"/>
    <property type="match status" value="1"/>
</dbReference>
<gene>
    <name evidence="7" type="ORF">PVAG01_07231</name>
</gene>
<keyword evidence="8" id="KW-1185">Reference proteome</keyword>
<dbReference type="SUPFAM" id="SSF54373">
    <property type="entry name" value="FAD-linked reductases, C-terminal domain"/>
    <property type="match status" value="1"/>
</dbReference>
<dbReference type="Gene3D" id="3.30.9.10">
    <property type="entry name" value="D-Amino Acid Oxidase, subunit A, domain 2"/>
    <property type="match status" value="1"/>
</dbReference>